<dbReference type="RefSeq" id="YP_010719783.1">
    <property type="nucleotide sequence ID" value="NC_072502.1"/>
</dbReference>
<name>A0A9Y1HTJ2_9CAUD</name>
<dbReference type="InterPro" id="IPR011379">
    <property type="entry name" value="MazG-related_GP37"/>
</dbReference>
<accession>A0A9Y1HTJ2</accession>
<dbReference type="GeneID" id="79412923"/>
<proteinExistence type="predicted"/>
<protein>
    <submittedName>
        <fullName evidence="2">MazG-like nucleotide pyrophosphohydrolase</fullName>
    </submittedName>
</protein>
<evidence type="ECO:0000313" key="3">
    <source>
        <dbReference type="Proteomes" id="UP001211688"/>
    </source>
</evidence>
<organism evidence="2 3">
    <name type="scientific">Pseudomonas phage MiCath</name>
    <dbReference type="NCBI Taxonomy" id="3003729"/>
    <lineage>
        <taxon>Viruses</taxon>
        <taxon>Duplodnaviria</taxon>
        <taxon>Heunggongvirae</taxon>
        <taxon>Uroviricota</taxon>
        <taxon>Caudoviricetes</taxon>
        <taxon>Queuovirinae</taxon>
        <taxon>Micathvirus</taxon>
        <taxon>Micathvirus micath</taxon>
    </lineage>
</organism>
<dbReference type="KEGG" id="vg:79412923"/>
<dbReference type="Proteomes" id="UP001211688">
    <property type="component" value="Segment"/>
</dbReference>
<feature type="compositionally biased region" description="Basic and acidic residues" evidence="1">
    <location>
        <begin position="186"/>
        <end position="196"/>
    </location>
</feature>
<evidence type="ECO:0000256" key="1">
    <source>
        <dbReference type="SAM" id="MobiDB-lite"/>
    </source>
</evidence>
<reference evidence="2" key="1">
    <citation type="submission" date="2022-11" db="EMBL/GenBank/DDBJ databases">
        <authorList>
            <person name="Jaryenneh J.D."/>
            <person name="Schoeniger J.S."/>
            <person name="Mageeney C.M."/>
        </authorList>
    </citation>
    <scope>NUCLEOTIDE SEQUENCE</scope>
</reference>
<keyword evidence="3" id="KW-1185">Reference proteome</keyword>
<dbReference type="SUPFAM" id="SSF101386">
    <property type="entry name" value="all-alpha NTP pyrophosphatases"/>
    <property type="match status" value="1"/>
</dbReference>
<feature type="region of interest" description="Disordered" evidence="1">
    <location>
        <begin position="177"/>
        <end position="196"/>
    </location>
</feature>
<evidence type="ECO:0000313" key="2">
    <source>
        <dbReference type="EMBL" id="WAX22366.1"/>
    </source>
</evidence>
<dbReference type="Gene3D" id="1.10.287.1080">
    <property type="entry name" value="MazG-like"/>
    <property type="match status" value="1"/>
</dbReference>
<dbReference type="CDD" id="cd11541">
    <property type="entry name" value="NTP-PPase_u4"/>
    <property type="match status" value="1"/>
</dbReference>
<dbReference type="EMBL" id="OP882271">
    <property type="protein sequence ID" value="WAX22366.1"/>
    <property type="molecule type" value="Genomic_DNA"/>
</dbReference>
<sequence length="196" mass="21903">MNYAELRKQFEGLHTIPDLHLLKFDETHGTYTAHNYHVAYNVEHARHVTARFHGFTMGLQQGSQATTQRLHLQFDAMVAALVKPGQDILDSLTPQKCNALHMAVGQSGEAGELLDAIKNWVIYGKELNRENVVEEMGDIEFYLNGLRAELGITREECLQANVTKLLTGSANKKARYAEGTYSDAQAQDRADKEGAE</sequence>